<dbReference type="OrthoDB" id="1110367at2"/>
<keyword evidence="4" id="KW-1185">Reference proteome</keyword>
<dbReference type="RefSeq" id="WP_136460251.1">
    <property type="nucleotide sequence ID" value="NZ_SRSF01000009.1"/>
</dbReference>
<name>A0A4S4NEC0_9BACT</name>
<reference evidence="3 4" key="1">
    <citation type="submission" date="2019-04" db="EMBL/GenBank/DDBJ databases">
        <title>Lewinella litorea sp. nov., isolated from a marine sand.</title>
        <authorList>
            <person name="Yoon J.-H."/>
        </authorList>
    </citation>
    <scope>NUCLEOTIDE SEQUENCE [LARGE SCALE GENOMIC DNA]</scope>
    <source>
        <strain evidence="3 4">HSMS-39</strain>
    </source>
</reference>
<dbReference type="Pfam" id="PF24595">
    <property type="entry name" value="DUF7619"/>
    <property type="match status" value="1"/>
</dbReference>
<evidence type="ECO:0000259" key="2">
    <source>
        <dbReference type="Pfam" id="PF24595"/>
    </source>
</evidence>
<feature type="domain" description="DUF7619" evidence="2">
    <location>
        <begin position="648"/>
        <end position="784"/>
    </location>
</feature>
<dbReference type="NCBIfam" id="TIGR04183">
    <property type="entry name" value="Por_Secre_tail"/>
    <property type="match status" value="1"/>
</dbReference>
<dbReference type="InterPro" id="IPR021655">
    <property type="entry name" value="Put_metal-bd"/>
</dbReference>
<dbReference type="InterPro" id="IPR055353">
    <property type="entry name" value="DUF7619"/>
</dbReference>
<dbReference type="Gene3D" id="2.60.40.10">
    <property type="entry name" value="Immunoglobulins"/>
    <property type="match status" value="1"/>
</dbReference>
<evidence type="ECO:0000313" key="4">
    <source>
        <dbReference type="Proteomes" id="UP000308528"/>
    </source>
</evidence>
<dbReference type="InterPro" id="IPR026444">
    <property type="entry name" value="Secre_tail"/>
</dbReference>
<gene>
    <name evidence="3" type="ORF">E4021_15320</name>
</gene>
<dbReference type="AlphaFoldDB" id="A0A4S4NEC0"/>
<evidence type="ECO:0000313" key="3">
    <source>
        <dbReference type="EMBL" id="THH36448.1"/>
    </source>
</evidence>
<dbReference type="Proteomes" id="UP000308528">
    <property type="component" value="Unassembled WGS sequence"/>
</dbReference>
<feature type="signal peptide" evidence="1">
    <location>
        <begin position="1"/>
        <end position="18"/>
    </location>
</feature>
<dbReference type="InterPro" id="IPR013783">
    <property type="entry name" value="Ig-like_fold"/>
</dbReference>
<dbReference type="Pfam" id="PF11617">
    <property type="entry name" value="Cu-binding_MopE"/>
    <property type="match status" value="1"/>
</dbReference>
<comment type="caution">
    <text evidence="3">The sequence shown here is derived from an EMBL/GenBank/DDBJ whole genome shotgun (WGS) entry which is preliminary data.</text>
</comment>
<dbReference type="EMBL" id="SRSF01000009">
    <property type="protein sequence ID" value="THH36448.1"/>
    <property type="molecule type" value="Genomic_DNA"/>
</dbReference>
<protein>
    <submittedName>
        <fullName evidence="3">T9SS type A sorting domain-containing protein</fullName>
    </submittedName>
</protein>
<dbReference type="NCBIfam" id="TIGR01451">
    <property type="entry name" value="B_ant_repeat"/>
    <property type="match status" value="1"/>
</dbReference>
<feature type="chain" id="PRO_5020983048" evidence="1">
    <location>
        <begin position="19"/>
        <end position="918"/>
    </location>
</feature>
<dbReference type="InterPro" id="IPR047589">
    <property type="entry name" value="DUF11_rpt"/>
</dbReference>
<proteinExistence type="predicted"/>
<accession>A0A4S4NEC0</accession>
<evidence type="ECO:0000256" key="1">
    <source>
        <dbReference type="SAM" id="SignalP"/>
    </source>
</evidence>
<organism evidence="3 4">
    <name type="scientific">Neolewinella litorea</name>
    <dbReference type="NCBI Taxonomy" id="2562452"/>
    <lineage>
        <taxon>Bacteria</taxon>
        <taxon>Pseudomonadati</taxon>
        <taxon>Bacteroidota</taxon>
        <taxon>Saprospiria</taxon>
        <taxon>Saprospirales</taxon>
        <taxon>Lewinellaceae</taxon>
        <taxon>Neolewinella</taxon>
    </lineage>
</organism>
<sequence length="918" mass="99456">MKFLLLPVLALLPLLLGGQTIPHQISVLDIQPAGADKEILELGTLGGKVFWSVSGDINYLSSGTVSTTTAFPGGLGFRDGLQTLGQAGDLYYFYYAHQGKGYYAEVDGRLPAPRALRFPLINKDGYTYTNPVMSRNKLYLLREQRQGSPARHVLQVLELDPVTEGASIVYADTVNSTALPLNGTLAELEGKLYFTHAQTGGSGPASFDVTTGIITDFGTVDATTALTFRRVGNRMLFNYVDAADRAVSRFVAETGTGPAHQTALQTTTAITLTSGLLALGHDGHLYATDYSSGSSTQLLAGTSSQTLKLFQVGDAEALYARPDGSGQWVLGRTDGTPTGTRDVVTIPACAATGPREFVSLGEFVAFVSTNHPLYLFDLGSEVLQEVDADCTRTIADPGLGTIGDRLYFAADHPEYGHEVHYLTIPNQSHFSGTAFRDDNGNGTQEADEPGLANIPIVVTGGEDTRIYTDTAGRFSLLADHGAEYSITTDAPDCYLNTSTQETYTFTYSVSAPPPVHFGFQPEDGAASLRLKLNSGRVRCNTEVPYWLTVYNDGCLPAAGTATITLPEHVGYLEADPAPASQSGREFTFHFDTLQPGQTFYTVLKLKMPDETFAGVDIEVGASAGARTATGIHATGSHTYTTPLRCAVDPNDKLVSPFREDPTQSNYTQLDETITYTIRFQNTGNDTAFDVRIEDQLSEYLDLNTFRPLSASHPYTLRIQEGGHLVFRFDNIFLPDSNVNLVGSEGFVNFEIKAHQHLPDFTVVENTAAIYFDFNKPVWTNTVVSTLVEELDMDKDGYNFYEDCDDNNPAINPAAREMANSGYDENCDGVQATTAVTEALGGTFTVYPNPAGNWLHLEYSEPLPLQARLIDATGRELHQVTFTGGLRIPTTEFPAGVYLLRVTNEQSGTGTVRRVVIGG</sequence>
<keyword evidence="1" id="KW-0732">Signal</keyword>